<dbReference type="EMBL" id="VSRR010096663">
    <property type="protein sequence ID" value="MPC93934.1"/>
    <property type="molecule type" value="Genomic_DNA"/>
</dbReference>
<feature type="compositionally biased region" description="Polar residues" evidence="1">
    <location>
        <begin position="66"/>
        <end position="75"/>
    </location>
</feature>
<keyword evidence="3" id="KW-1185">Reference proteome</keyword>
<evidence type="ECO:0000313" key="3">
    <source>
        <dbReference type="Proteomes" id="UP000324222"/>
    </source>
</evidence>
<comment type="caution">
    <text evidence="2">The sequence shown here is derived from an EMBL/GenBank/DDBJ whole genome shotgun (WGS) entry which is preliminary data.</text>
</comment>
<proteinExistence type="predicted"/>
<evidence type="ECO:0000313" key="2">
    <source>
        <dbReference type="EMBL" id="MPC93934.1"/>
    </source>
</evidence>
<name>A0A5B7JNL6_PORTR</name>
<dbReference type="Proteomes" id="UP000324222">
    <property type="component" value="Unassembled WGS sequence"/>
</dbReference>
<organism evidence="2 3">
    <name type="scientific">Portunus trituberculatus</name>
    <name type="common">Swimming crab</name>
    <name type="synonym">Neptunus trituberculatus</name>
    <dbReference type="NCBI Taxonomy" id="210409"/>
    <lineage>
        <taxon>Eukaryota</taxon>
        <taxon>Metazoa</taxon>
        <taxon>Ecdysozoa</taxon>
        <taxon>Arthropoda</taxon>
        <taxon>Crustacea</taxon>
        <taxon>Multicrustacea</taxon>
        <taxon>Malacostraca</taxon>
        <taxon>Eumalacostraca</taxon>
        <taxon>Eucarida</taxon>
        <taxon>Decapoda</taxon>
        <taxon>Pleocyemata</taxon>
        <taxon>Brachyura</taxon>
        <taxon>Eubrachyura</taxon>
        <taxon>Portunoidea</taxon>
        <taxon>Portunidae</taxon>
        <taxon>Portuninae</taxon>
        <taxon>Portunus</taxon>
    </lineage>
</organism>
<sequence length="81" mass="8861">MKPQPPTARRVALWLGGLAERNVEVLERGELMSWVGGVDSGTGGGVTTHLHAHRPPLHVHKPSYLPSFTQHQTTEGKVFLT</sequence>
<evidence type="ECO:0000256" key="1">
    <source>
        <dbReference type="SAM" id="MobiDB-lite"/>
    </source>
</evidence>
<feature type="region of interest" description="Disordered" evidence="1">
    <location>
        <begin position="61"/>
        <end position="81"/>
    </location>
</feature>
<protein>
    <submittedName>
        <fullName evidence="2">Uncharacterized protein</fullName>
    </submittedName>
</protein>
<reference evidence="2 3" key="1">
    <citation type="submission" date="2019-05" db="EMBL/GenBank/DDBJ databases">
        <title>Another draft genome of Portunus trituberculatus and its Hox gene families provides insights of decapod evolution.</title>
        <authorList>
            <person name="Jeong J.-H."/>
            <person name="Song I."/>
            <person name="Kim S."/>
            <person name="Choi T."/>
            <person name="Kim D."/>
            <person name="Ryu S."/>
            <person name="Kim W."/>
        </authorList>
    </citation>
    <scope>NUCLEOTIDE SEQUENCE [LARGE SCALE GENOMIC DNA]</scope>
    <source>
        <tissue evidence="2">Muscle</tissue>
    </source>
</reference>
<dbReference type="AlphaFoldDB" id="A0A5B7JNL6"/>
<gene>
    <name evidence="2" type="ORF">E2C01_089082</name>
</gene>
<accession>A0A5B7JNL6</accession>